<dbReference type="EMBL" id="BAABWU010000005">
    <property type="protein sequence ID" value="GAA6196254.1"/>
    <property type="molecule type" value="Genomic_DNA"/>
</dbReference>
<dbReference type="RefSeq" id="WP_295454580.1">
    <property type="nucleotide sequence ID" value="NZ_BAABWU010000005.1"/>
</dbReference>
<sequence>MTDAQPVILTAAEIQAIEARAHEMRAQALAECICALGRGISRAAHKLSALLHRPRAA</sequence>
<dbReference type="Proteomes" id="UP001441944">
    <property type="component" value="Unassembled WGS sequence"/>
</dbReference>
<dbReference type="NCBIfam" id="NF046098">
    <property type="entry name" value="RSP_7527_fam"/>
    <property type="match status" value="1"/>
</dbReference>
<accession>A0ABQ0AK90</accession>
<evidence type="ECO:0000313" key="2">
    <source>
        <dbReference type="Proteomes" id="UP001441944"/>
    </source>
</evidence>
<evidence type="ECO:0000313" key="1">
    <source>
        <dbReference type="EMBL" id="GAA6196254.1"/>
    </source>
</evidence>
<proteinExistence type="predicted"/>
<comment type="caution">
    <text evidence="1">The sequence shown here is derived from an EMBL/GenBank/DDBJ whole genome shotgun (WGS) entry which is preliminary data.</text>
</comment>
<keyword evidence="2" id="KW-1185">Reference proteome</keyword>
<name>A0ABQ0AK90_9RHOB</name>
<reference evidence="1 2" key="1">
    <citation type="submission" date="2024-04" db="EMBL/GenBank/DDBJ databases">
        <title>Draft genome sequence of Pseudophaeobacter arcticus NBRC 116598.</title>
        <authorList>
            <person name="Miyakawa T."/>
            <person name="Kusuya Y."/>
            <person name="Miura T."/>
        </authorList>
    </citation>
    <scope>NUCLEOTIDE SEQUENCE [LARGE SCALE GENOMIC DNA]</scope>
    <source>
        <strain evidence="1 2">SU-CL00105</strain>
    </source>
</reference>
<organism evidence="1 2">
    <name type="scientific">Pseudophaeobacter arcticus</name>
    <dbReference type="NCBI Taxonomy" id="385492"/>
    <lineage>
        <taxon>Bacteria</taxon>
        <taxon>Pseudomonadati</taxon>
        <taxon>Pseudomonadota</taxon>
        <taxon>Alphaproteobacteria</taxon>
        <taxon>Rhodobacterales</taxon>
        <taxon>Paracoccaceae</taxon>
        <taxon>Pseudophaeobacter</taxon>
    </lineage>
</organism>
<gene>
    <name evidence="1" type="ORF">NBRC116598_16980</name>
</gene>
<dbReference type="InterPro" id="IPR058227">
    <property type="entry name" value="RSP_7527-like"/>
</dbReference>
<protein>
    <submittedName>
        <fullName evidence="1">Uncharacterized protein</fullName>
    </submittedName>
</protein>